<sequence length="104" mass="11877">MQVMVNSDNHIHGSAALEDRVRGRVTDKLKRFEDYLTRIEVHFNDENSHKSGSQDKRCQLEARLKGRDPVSVSHNADQLEQALEGAIDKLGTVLERNIDKQRPN</sequence>
<reference evidence="1 4" key="2">
    <citation type="submission" date="2023-11" db="EMBL/GenBank/DDBJ databases">
        <title>MicrobeMod: A computational toolkit for identifying prokaryotic methylation and restriction-modification with nanopore sequencing.</title>
        <authorList>
            <person name="Crits-Christoph A."/>
            <person name="Kang S.C."/>
            <person name="Lee H."/>
            <person name="Ostrov N."/>
        </authorList>
    </citation>
    <scope>NUCLEOTIDE SEQUENCE [LARGE SCALE GENOMIC DNA]</scope>
    <source>
        <strain evidence="1 4">ATCC BAA-571</strain>
    </source>
</reference>
<reference evidence="2 3" key="1">
    <citation type="submission" date="2016-10" db="EMBL/GenBank/DDBJ databases">
        <authorList>
            <person name="de Groot N.N."/>
        </authorList>
    </citation>
    <scope>NUCLEOTIDE SEQUENCE [LARGE SCALE GENOMIC DNA]</scope>
    <source>
        <strain evidence="2 3">JCM 10630</strain>
    </source>
</reference>
<dbReference type="SUPFAM" id="SSF69754">
    <property type="entry name" value="Ribosome binding protein Y (YfiA homologue)"/>
    <property type="match status" value="1"/>
</dbReference>
<keyword evidence="2" id="KW-0687">Ribonucleoprotein</keyword>
<protein>
    <submittedName>
        <fullName evidence="1">HPF/RaiA family ribosome-associated protein</fullName>
    </submittedName>
    <submittedName>
        <fullName evidence="2">Sigma 54 modulation protein / S30EA ribosomal protein</fullName>
    </submittedName>
</protein>
<dbReference type="Proteomes" id="UP001278050">
    <property type="component" value="Unassembled WGS sequence"/>
</dbReference>
<dbReference type="Gene3D" id="3.30.160.100">
    <property type="entry name" value="Ribosome hibernation promotion factor-like"/>
    <property type="match status" value="1"/>
</dbReference>
<evidence type="ECO:0000313" key="4">
    <source>
        <dbReference type="Proteomes" id="UP001278050"/>
    </source>
</evidence>
<dbReference type="Proteomes" id="UP000182413">
    <property type="component" value="Unassembled WGS sequence"/>
</dbReference>
<dbReference type="EMBL" id="FNAE01000009">
    <property type="protein sequence ID" value="SDF65480.1"/>
    <property type="molecule type" value="Genomic_DNA"/>
</dbReference>
<gene>
    <name evidence="2" type="ORF">SAMN05216575_109129</name>
    <name evidence="1" type="ORF">SIM71_22745</name>
</gene>
<dbReference type="InterPro" id="IPR003489">
    <property type="entry name" value="RHF/RaiA"/>
</dbReference>
<dbReference type="AlphaFoldDB" id="A0A1G7MWM9"/>
<proteinExistence type="predicted"/>
<dbReference type="OrthoDB" id="121633at2"/>
<keyword evidence="2" id="KW-0689">Ribosomal protein</keyword>
<evidence type="ECO:0000313" key="1">
    <source>
        <dbReference type="EMBL" id="MDX5994892.1"/>
    </source>
</evidence>
<dbReference type="GO" id="GO:0005840">
    <property type="term" value="C:ribosome"/>
    <property type="evidence" value="ECO:0007669"/>
    <property type="project" value="UniProtKB-KW"/>
</dbReference>
<evidence type="ECO:0000313" key="2">
    <source>
        <dbReference type="EMBL" id="SDF65480.1"/>
    </source>
</evidence>
<keyword evidence="4" id="KW-1185">Reference proteome</keyword>
<dbReference type="Pfam" id="PF02482">
    <property type="entry name" value="Ribosomal_S30AE"/>
    <property type="match status" value="1"/>
</dbReference>
<dbReference type="InterPro" id="IPR036567">
    <property type="entry name" value="RHF-like"/>
</dbReference>
<accession>A0A1G7MWM9</accession>
<organism evidence="2 3">
    <name type="scientific">Ectopseudomonas alcaliphila</name>
    <dbReference type="NCBI Taxonomy" id="101564"/>
    <lineage>
        <taxon>Bacteria</taxon>
        <taxon>Pseudomonadati</taxon>
        <taxon>Pseudomonadota</taxon>
        <taxon>Gammaproteobacteria</taxon>
        <taxon>Pseudomonadales</taxon>
        <taxon>Pseudomonadaceae</taxon>
        <taxon>Ectopseudomonas</taxon>
    </lineage>
</organism>
<evidence type="ECO:0000313" key="3">
    <source>
        <dbReference type="Proteomes" id="UP000182413"/>
    </source>
</evidence>
<dbReference type="EMBL" id="JAWXXP010000001">
    <property type="protein sequence ID" value="MDX5994892.1"/>
    <property type="molecule type" value="Genomic_DNA"/>
</dbReference>
<name>A0A1G7MWM9_9GAMM</name>
<dbReference type="RefSeq" id="WP_074681777.1">
    <property type="nucleotide sequence ID" value="NZ_CBCSET010000008.1"/>
</dbReference>